<dbReference type="InterPro" id="IPR004843">
    <property type="entry name" value="Calcineurin-like_PHP"/>
</dbReference>
<dbReference type="Pfam" id="PF00149">
    <property type="entry name" value="Metallophos"/>
    <property type="match status" value="1"/>
</dbReference>
<keyword evidence="2" id="KW-0378">Hydrolase</keyword>
<dbReference type="InterPro" id="IPR050884">
    <property type="entry name" value="CNP_phosphodiesterase-III"/>
</dbReference>
<evidence type="ECO:0000313" key="7">
    <source>
        <dbReference type="Proteomes" id="UP001477870"/>
    </source>
</evidence>
<dbReference type="SUPFAM" id="SSF56300">
    <property type="entry name" value="Metallo-dependent phosphatases"/>
    <property type="match status" value="1"/>
</dbReference>
<evidence type="ECO:0000256" key="4">
    <source>
        <dbReference type="ARBA" id="ARBA00025742"/>
    </source>
</evidence>
<reference evidence="6 7" key="1">
    <citation type="submission" date="2024-03" db="EMBL/GenBank/DDBJ databases">
        <title>Community enrichment and isolation of bacterial strains for fucoidan degradation.</title>
        <authorList>
            <person name="Sichert A."/>
        </authorList>
    </citation>
    <scope>NUCLEOTIDE SEQUENCE [LARGE SCALE GENOMIC DNA]</scope>
    <source>
        <strain evidence="6 7">AS62</strain>
    </source>
</reference>
<evidence type="ECO:0000256" key="1">
    <source>
        <dbReference type="ARBA" id="ARBA00022723"/>
    </source>
</evidence>
<gene>
    <name evidence="6" type="ORF">WNY59_08165</name>
</gene>
<dbReference type="Gene3D" id="3.60.21.10">
    <property type="match status" value="1"/>
</dbReference>
<dbReference type="InterPro" id="IPR029052">
    <property type="entry name" value="Metallo-depent_PP-like"/>
</dbReference>
<keyword evidence="1" id="KW-0479">Metal-binding</keyword>
<evidence type="ECO:0000259" key="5">
    <source>
        <dbReference type="Pfam" id="PF00149"/>
    </source>
</evidence>
<comment type="caution">
    <text evidence="6">The sequence shown here is derived from an EMBL/GenBank/DDBJ whole genome shotgun (WGS) entry which is preliminary data.</text>
</comment>
<evidence type="ECO:0000256" key="3">
    <source>
        <dbReference type="ARBA" id="ARBA00023004"/>
    </source>
</evidence>
<keyword evidence="3" id="KW-0408">Iron</keyword>
<evidence type="ECO:0000313" key="6">
    <source>
        <dbReference type="EMBL" id="MEM5501561.1"/>
    </source>
</evidence>
<evidence type="ECO:0000256" key="2">
    <source>
        <dbReference type="ARBA" id="ARBA00022801"/>
    </source>
</evidence>
<proteinExistence type="inferred from homology"/>
<dbReference type="EMBL" id="JBBMQO010000004">
    <property type="protein sequence ID" value="MEM5501561.1"/>
    <property type="molecule type" value="Genomic_DNA"/>
</dbReference>
<feature type="domain" description="Calcineurin-like phosphoesterase" evidence="5">
    <location>
        <begin position="4"/>
        <end position="229"/>
    </location>
</feature>
<dbReference type="RefSeq" id="WP_342848035.1">
    <property type="nucleotide sequence ID" value="NZ_JBBMQO010000004.1"/>
</dbReference>
<dbReference type="PANTHER" id="PTHR42988">
    <property type="entry name" value="PHOSPHOHYDROLASE"/>
    <property type="match status" value="1"/>
</dbReference>
<sequence>MGFTLAHISDVHLGPLPKAKLRELASKRVTGYINWQRNRAGNLGGATLNSLISELARENADHVAITGDLINIGLDAEVVAAGEWLRANFDPQTTTVVPGNHDAYISGTLAKAIKAWWPYMTNDDQQNYVKGETFPFLRVRDNVAIIGVSSAVATPAFVAAGRFGKRQSVKLIKLLEQTREAGLFRVVMIHHPPVRNATPPHKRLYGIGLFQKVIREYGAELVLHGHTHLPQRHEIEGPSGTKVPVIGVPSASQSGGGRKPAAAYNHFVISGEPGQWHCTLTSHSVNSATASTFEVTDSRKLYG</sequence>
<dbReference type="CDD" id="cd00838">
    <property type="entry name" value="MPP_superfamily"/>
    <property type="match status" value="1"/>
</dbReference>
<comment type="similarity">
    <text evidence="4">Belongs to the cyclic nucleotide phosphodiesterase class-III family.</text>
</comment>
<dbReference type="Proteomes" id="UP001477870">
    <property type="component" value="Unassembled WGS sequence"/>
</dbReference>
<dbReference type="PANTHER" id="PTHR42988:SF2">
    <property type="entry name" value="CYCLIC NUCLEOTIDE PHOSPHODIESTERASE CBUA0032-RELATED"/>
    <property type="match status" value="1"/>
</dbReference>
<accession>A0ABU9T798</accession>
<organism evidence="6 7">
    <name type="scientific">Ahrensia kielensis</name>
    <dbReference type="NCBI Taxonomy" id="76980"/>
    <lineage>
        <taxon>Bacteria</taxon>
        <taxon>Pseudomonadati</taxon>
        <taxon>Pseudomonadota</taxon>
        <taxon>Alphaproteobacteria</taxon>
        <taxon>Hyphomicrobiales</taxon>
        <taxon>Ahrensiaceae</taxon>
        <taxon>Ahrensia</taxon>
    </lineage>
</organism>
<keyword evidence="7" id="KW-1185">Reference proteome</keyword>
<protein>
    <submittedName>
        <fullName evidence="6">Metallophosphoesterase</fullName>
    </submittedName>
</protein>
<name>A0ABU9T798_9HYPH</name>